<keyword evidence="3" id="KW-1185">Reference proteome</keyword>
<evidence type="ECO:0000313" key="2">
    <source>
        <dbReference type="EMBL" id="OAS82723.1"/>
    </source>
</evidence>
<dbReference type="Gene3D" id="3.40.50.720">
    <property type="entry name" value="NAD(P)-binding Rossmann-like Domain"/>
    <property type="match status" value="1"/>
</dbReference>
<dbReference type="EMBL" id="LWSG01000044">
    <property type="protein sequence ID" value="OAS82723.1"/>
    <property type="molecule type" value="Genomic_DNA"/>
</dbReference>
<sequence length="233" mass="25441">MKLLITGANRGLGLALTIEAVKRGHTVFAGIRNPEKQMDQLAQLRSLFPNQVSLLSLDVAEEATCQAALEKLEAENITLDVIINNAGVLDERSKTIEEIDIAKVEQTFNINLFGPMRVIKHFLPLLSKGSNSTIINISSEAGSFQNAYGGDYPYALSKAALNMFSQQLRKYLADDQVSVFAVHPGWIKTDMGGEKAPGTPEDSARGIMDIIEKKQKITGTSSFINTQGEPMPF</sequence>
<reference evidence="3" key="1">
    <citation type="submission" date="2016-04" db="EMBL/GenBank/DDBJ databases">
        <authorList>
            <person name="Lyu Z."/>
            <person name="Lyu W."/>
        </authorList>
    </citation>
    <scope>NUCLEOTIDE SEQUENCE [LARGE SCALE GENOMIC DNA]</scope>
    <source>
        <strain evidence="3">C44</strain>
    </source>
</reference>
<accession>A0A179SQZ7</accession>
<dbReference type="GO" id="GO:0005737">
    <property type="term" value="C:cytoplasm"/>
    <property type="evidence" value="ECO:0007669"/>
    <property type="project" value="TreeGrafter"/>
</dbReference>
<dbReference type="RefSeq" id="WP_066339085.1">
    <property type="nucleotide sequence ID" value="NZ_LWSG01000044.1"/>
</dbReference>
<dbReference type="CDD" id="cd05325">
    <property type="entry name" value="carb_red_sniffer_like_SDR_c"/>
    <property type="match status" value="1"/>
</dbReference>
<dbReference type="InterPro" id="IPR051468">
    <property type="entry name" value="Fungal_SecMetab_SDRs"/>
</dbReference>
<dbReference type="STRING" id="152268.A6K24_11390"/>
<dbReference type="InterPro" id="IPR002347">
    <property type="entry name" value="SDR_fam"/>
</dbReference>
<evidence type="ECO:0000256" key="1">
    <source>
        <dbReference type="RuleBase" id="RU000363"/>
    </source>
</evidence>
<dbReference type="PRINTS" id="PR00080">
    <property type="entry name" value="SDRFAMILY"/>
</dbReference>
<dbReference type="Pfam" id="PF00106">
    <property type="entry name" value="adh_short"/>
    <property type="match status" value="1"/>
</dbReference>
<comment type="caution">
    <text evidence="2">The sequence shown here is derived from an EMBL/GenBank/DDBJ whole genome shotgun (WGS) entry which is preliminary data.</text>
</comment>
<dbReference type="AlphaFoldDB" id="A0A179SQZ7"/>
<dbReference type="PRINTS" id="PR00081">
    <property type="entry name" value="GDHRDH"/>
</dbReference>
<dbReference type="OrthoDB" id="5786478at2"/>
<dbReference type="Proteomes" id="UP000078534">
    <property type="component" value="Unassembled WGS sequence"/>
</dbReference>
<gene>
    <name evidence="2" type="ORF">A6K24_11390</name>
</gene>
<organism evidence="2 3">
    <name type="scientific">Metabacillus litoralis</name>
    <dbReference type="NCBI Taxonomy" id="152268"/>
    <lineage>
        <taxon>Bacteria</taxon>
        <taxon>Bacillati</taxon>
        <taxon>Bacillota</taxon>
        <taxon>Bacilli</taxon>
        <taxon>Bacillales</taxon>
        <taxon>Bacillaceae</taxon>
        <taxon>Metabacillus</taxon>
    </lineage>
</organism>
<comment type="similarity">
    <text evidence="1">Belongs to the short-chain dehydrogenases/reductases (SDR) family.</text>
</comment>
<dbReference type="PANTHER" id="PTHR43544:SF33">
    <property type="entry name" value="C-FACTOR"/>
    <property type="match status" value="1"/>
</dbReference>
<dbReference type="PANTHER" id="PTHR43544">
    <property type="entry name" value="SHORT-CHAIN DEHYDROGENASE/REDUCTASE"/>
    <property type="match status" value="1"/>
</dbReference>
<dbReference type="GO" id="GO:0016491">
    <property type="term" value="F:oxidoreductase activity"/>
    <property type="evidence" value="ECO:0007669"/>
    <property type="project" value="TreeGrafter"/>
</dbReference>
<dbReference type="SUPFAM" id="SSF51735">
    <property type="entry name" value="NAD(P)-binding Rossmann-fold domains"/>
    <property type="match status" value="1"/>
</dbReference>
<name>A0A179SQZ7_9BACI</name>
<proteinExistence type="inferred from homology"/>
<dbReference type="InterPro" id="IPR036291">
    <property type="entry name" value="NAD(P)-bd_dom_sf"/>
</dbReference>
<evidence type="ECO:0000313" key="3">
    <source>
        <dbReference type="Proteomes" id="UP000078534"/>
    </source>
</evidence>
<protein>
    <submittedName>
        <fullName evidence="2">Short-chain dehydrogenase</fullName>
    </submittedName>
</protein>